<protein>
    <submittedName>
        <fullName evidence="1">Uncharacterized protein</fullName>
    </submittedName>
</protein>
<sequence length="145" mass="15993">MDNQEGDGMCITEEQMEPCPDEQDMPLPTRTESLQGTWVIYEQIGIRLFCKCSFVVAKGGHHPSPDNRDGEQDMLPIGTEHLQDTTDIESCPNNDPMPVPAGTNEVQVLATGARARGGVTTTRQRSALLRRPAPAIRIPYTREST</sequence>
<keyword evidence="2" id="KW-1185">Reference proteome</keyword>
<proteinExistence type="predicted"/>
<dbReference type="EMBL" id="CACTIH010005943">
    <property type="protein sequence ID" value="CAA3003285.1"/>
    <property type="molecule type" value="Genomic_DNA"/>
</dbReference>
<name>A0A8S0TDV3_OLEEU</name>
<feature type="non-terminal residue" evidence="1">
    <location>
        <position position="145"/>
    </location>
</feature>
<evidence type="ECO:0000313" key="2">
    <source>
        <dbReference type="Proteomes" id="UP000594638"/>
    </source>
</evidence>
<reference evidence="1 2" key="1">
    <citation type="submission" date="2019-12" db="EMBL/GenBank/DDBJ databases">
        <authorList>
            <person name="Alioto T."/>
            <person name="Alioto T."/>
            <person name="Gomez Garrido J."/>
        </authorList>
    </citation>
    <scope>NUCLEOTIDE SEQUENCE [LARGE SCALE GENOMIC DNA]</scope>
</reference>
<dbReference type="Proteomes" id="UP000594638">
    <property type="component" value="Unassembled WGS sequence"/>
</dbReference>
<comment type="caution">
    <text evidence="1">The sequence shown here is derived from an EMBL/GenBank/DDBJ whole genome shotgun (WGS) entry which is preliminary data.</text>
</comment>
<organism evidence="1 2">
    <name type="scientific">Olea europaea subsp. europaea</name>
    <dbReference type="NCBI Taxonomy" id="158383"/>
    <lineage>
        <taxon>Eukaryota</taxon>
        <taxon>Viridiplantae</taxon>
        <taxon>Streptophyta</taxon>
        <taxon>Embryophyta</taxon>
        <taxon>Tracheophyta</taxon>
        <taxon>Spermatophyta</taxon>
        <taxon>Magnoliopsida</taxon>
        <taxon>eudicotyledons</taxon>
        <taxon>Gunneridae</taxon>
        <taxon>Pentapetalae</taxon>
        <taxon>asterids</taxon>
        <taxon>lamiids</taxon>
        <taxon>Lamiales</taxon>
        <taxon>Oleaceae</taxon>
        <taxon>Oleeae</taxon>
        <taxon>Olea</taxon>
    </lineage>
</organism>
<evidence type="ECO:0000313" key="1">
    <source>
        <dbReference type="EMBL" id="CAA3003285.1"/>
    </source>
</evidence>
<accession>A0A8S0TDV3</accession>
<gene>
    <name evidence="1" type="ORF">OLEA9_A107319</name>
</gene>
<dbReference type="Gramene" id="OE9A107319T1">
    <property type="protein sequence ID" value="OE9A107319C1"/>
    <property type="gene ID" value="OE9A107319"/>
</dbReference>
<dbReference type="AlphaFoldDB" id="A0A8S0TDV3"/>